<dbReference type="PANTHER" id="PTHR43559">
    <property type="entry name" value="HYDROLASE YCAC-RELATED"/>
    <property type="match status" value="1"/>
</dbReference>
<name>A0A096F7R1_COMTE</name>
<dbReference type="InterPro" id="IPR036380">
    <property type="entry name" value="Isochorismatase-like_sf"/>
</dbReference>
<dbReference type="RefSeq" id="WP_034374736.1">
    <property type="nucleotide sequence ID" value="NZ_AWOR01000078.1"/>
</dbReference>
<evidence type="ECO:0000313" key="3">
    <source>
        <dbReference type="Proteomes" id="UP000029553"/>
    </source>
</evidence>
<accession>A0A096F7R1</accession>
<reference evidence="2 3" key="1">
    <citation type="submission" date="2013-09" db="EMBL/GenBank/DDBJ databases">
        <title>High correlation between genotypes and phenotypes of environmental bacteria Comamonas testosteroni strains.</title>
        <authorList>
            <person name="Liu L."/>
            <person name="Zhu W."/>
            <person name="Xia X."/>
            <person name="Xu B."/>
            <person name="Luo M."/>
            <person name="Wang G."/>
        </authorList>
    </citation>
    <scope>NUCLEOTIDE SEQUENCE [LARGE SCALE GENOMIC DNA]</scope>
    <source>
        <strain evidence="2 3">JL40</strain>
    </source>
</reference>
<comment type="caution">
    <text evidence="2">The sequence shown here is derived from an EMBL/GenBank/DDBJ whole genome shotgun (WGS) entry which is preliminary data.</text>
</comment>
<dbReference type="InterPro" id="IPR053152">
    <property type="entry name" value="Hydrolase_YcaC-like"/>
</dbReference>
<dbReference type="PANTHER" id="PTHR43559:SF2">
    <property type="entry name" value="HOMOLOG OF SLSA IN STM"/>
    <property type="match status" value="1"/>
</dbReference>
<gene>
    <name evidence="2" type="ORF">P353_23465</name>
</gene>
<dbReference type="AlphaFoldDB" id="A0A096F7R1"/>
<sequence length="231" mass="24878">MSIQTAAIPANFNGAKPVIDPDNVAMLLIDHQSGLFQTVQDMPFTTLRRLASTLAKIASLAKIPVITTASVPQGPNGPLIPEIHQNAPHATYVARKGEINAWDNEDFVKAVKATGKKQLIIAGTITSVCMAFPSIAAVADGYQVFAVIDASGTYSKMAEEITLARMLQAGVVPIDTAAVASELQKTWNREDAAEWAQAYTGIFPNYQLLIESYAKAQEVVQNHEVLDSLRV</sequence>
<dbReference type="EMBL" id="AWOR01000078">
    <property type="protein sequence ID" value="KGH25793.1"/>
    <property type="molecule type" value="Genomic_DNA"/>
</dbReference>
<dbReference type="Pfam" id="PF00857">
    <property type="entry name" value="Isochorismatase"/>
    <property type="match status" value="1"/>
</dbReference>
<evidence type="ECO:0000313" key="2">
    <source>
        <dbReference type="EMBL" id="KGH25793.1"/>
    </source>
</evidence>
<organism evidence="2 3">
    <name type="scientific">Comamonas testosteroni</name>
    <name type="common">Pseudomonas testosteroni</name>
    <dbReference type="NCBI Taxonomy" id="285"/>
    <lineage>
        <taxon>Bacteria</taxon>
        <taxon>Pseudomonadati</taxon>
        <taxon>Pseudomonadota</taxon>
        <taxon>Betaproteobacteria</taxon>
        <taxon>Burkholderiales</taxon>
        <taxon>Comamonadaceae</taxon>
        <taxon>Comamonas</taxon>
    </lineage>
</organism>
<dbReference type="Gene3D" id="3.40.50.850">
    <property type="entry name" value="Isochorismatase-like"/>
    <property type="match status" value="1"/>
</dbReference>
<dbReference type="SUPFAM" id="SSF52499">
    <property type="entry name" value="Isochorismatase-like hydrolases"/>
    <property type="match status" value="1"/>
</dbReference>
<evidence type="ECO:0000259" key="1">
    <source>
        <dbReference type="Pfam" id="PF00857"/>
    </source>
</evidence>
<feature type="domain" description="Isochorismatase-like" evidence="1">
    <location>
        <begin position="25"/>
        <end position="177"/>
    </location>
</feature>
<protein>
    <submittedName>
        <fullName evidence="2">Nicotinamidase</fullName>
    </submittedName>
</protein>
<dbReference type="InterPro" id="IPR000868">
    <property type="entry name" value="Isochorismatase-like_dom"/>
</dbReference>
<proteinExistence type="predicted"/>
<dbReference type="Proteomes" id="UP000029553">
    <property type="component" value="Unassembled WGS sequence"/>
</dbReference>